<dbReference type="Gene3D" id="1.10.357.10">
    <property type="entry name" value="Tetracycline Repressor, domain 2"/>
    <property type="match status" value="1"/>
</dbReference>
<feature type="compositionally biased region" description="Basic and acidic residues" evidence="3">
    <location>
        <begin position="9"/>
        <end position="22"/>
    </location>
</feature>
<dbReference type="PANTHER" id="PTHR30055">
    <property type="entry name" value="HTH-TYPE TRANSCRIPTIONAL REGULATOR RUTR"/>
    <property type="match status" value="1"/>
</dbReference>
<sequence length="210" mass="23030">MKTTAVGDHNGRAEHLGPERRRPQVLDTALQIAAESSVGEVTMGAIAQRLGVSRPVVYACYPDRGELLSALLERETASLTGRLMAILPPRKTSTVEQMFVDGFCSLFTDVGRQRSSWQIILAEDPDPVLARAIAKGRALITTQAAEVMRPLFERWQVADSEKTLPVLTEVFIGICETGVRMMIRPDTTWEPADLAEIVGPAAYRALRARG</sequence>
<evidence type="ECO:0000256" key="3">
    <source>
        <dbReference type="SAM" id="MobiDB-lite"/>
    </source>
</evidence>
<dbReference type="InterPro" id="IPR050109">
    <property type="entry name" value="HTH-type_TetR-like_transc_reg"/>
</dbReference>
<evidence type="ECO:0000313" key="6">
    <source>
        <dbReference type="Proteomes" id="UP000444980"/>
    </source>
</evidence>
<proteinExistence type="predicted"/>
<dbReference type="SUPFAM" id="SSF46689">
    <property type="entry name" value="Homeodomain-like"/>
    <property type="match status" value="1"/>
</dbReference>
<keyword evidence="6" id="KW-1185">Reference proteome</keyword>
<dbReference type="PROSITE" id="PS50977">
    <property type="entry name" value="HTH_TETR_2"/>
    <property type="match status" value="1"/>
</dbReference>
<dbReference type="Pfam" id="PF00440">
    <property type="entry name" value="TetR_N"/>
    <property type="match status" value="1"/>
</dbReference>
<reference evidence="6" key="1">
    <citation type="submission" date="2019-06" db="EMBL/GenBank/DDBJ databases">
        <title>Gordonia isolated from sludge of a wastewater treatment plant.</title>
        <authorList>
            <person name="Tamura T."/>
            <person name="Aoyama K."/>
            <person name="Kang Y."/>
            <person name="Saito S."/>
            <person name="Akiyama N."/>
            <person name="Yazawa K."/>
            <person name="Gonoi T."/>
            <person name="Mikami Y."/>
        </authorList>
    </citation>
    <scope>NUCLEOTIDE SEQUENCE [LARGE SCALE GENOMIC DNA]</scope>
    <source>
        <strain evidence="6">NBRC 107697</strain>
    </source>
</reference>
<name>A0A7M3SUT5_9ACTN</name>
<comment type="caution">
    <text evidence="5">The sequence shown here is derived from an EMBL/GenBank/DDBJ whole genome shotgun (WGS) entry which is preliminary data.</text>
</comment>
<evidence type="ECO:0000259" key="4">
    <source>
        <dbReference type="PROSITE" id="PS50977"/>
    </source>
</evidence>
<dbReference type="AlphaFoldDB" id="A0A7M3SUT5"/>
<dbReference type="PANTHER" id="PTHR30055:SF153">
    <property type="entry name" value="HTH-TYPE TRANSCRIPTIONAL REPRESSOR RV3405C"/>
    <property type="match status" value="1"/>
</dbReference>
<dbReference type="InterPro" id="IPR009057">
    <property type="entry name" value="Homeodomain-like_sf"/>
</dbReference>
<keyword evidence="1 2" id="KW-0238">DNA-binding</keyword>
<dbReference type="EMBL" id="BJOU01000001">
    <property type="protein sequence ID" value="GED96409.1"/>
    <property type="molecule type" value="Genomic_DNA"/>
</dbReference>
<dbReference type="RefSeq" id="WP_228460637.1">
    <property type="nucleotide sequence ID" value="NZ_BJOU01000001.1"/>
</dbReference>
<feature type="domain" description="HTH tetR-type" evidence="4">
    <location>
        <begin position="19"/>
        <end position="79"/>
    </location>
</feature>
<gene>
    <name evidence="5" type="ORF">nbrc107697_04480</name>
</gene>
<feature type="region of interest" description="Disordered" evidence="3">
    <location>
        <begin position="1"/>
        <end position="22"/>
    </location>
</feature>
<dbReference type="GO" id="GO:0003700">
    <property type="term" value="F:DNA-binding transcription factor activity"/>
    <property type="evidence" value="ECO:0007669"/>
    <property type="project" value="TreeGrafter"/>
</dbReference>
<protein>
    <recommendedName>
        <fullName evidence="4">HTH tetR-type domain-containing protein</fullName>
    </recommendedName>
</protein>
<organism evidence="5 6">
    <name type="scientific">Gordonia crocea</name>
    <dbReference type="NCBI Taxonomy" id="589162"/>
    <lineage>
        <taxon>Bacteria</taxon>
        <taxon>Bacillati</taxon>
        <taxon>Actinomycetota</taxon>
        <taxon>Actinomycetes</taxon>
        <taxon>Mycobacteriales</taxon>
        <taxon>Gordoniaceae</taxon>
        <taxon>Gordonia</taxon>
    </lineage>
</organism>
<evidence type="ECO:0000256" key="1">
    <source>
        <dbReference type="ARBA" id="ARBA00023125"/>
    </source>
</evidence>
<evidence type="ECO:0000256" key="2">
    <source>
        <dbReference type="PROSITE-ProRule" id="PRU00335"/>
    </source>
</evidence>
<feature type="DNA-binding region" description="H-T-H motif" evidence="2">
    <location>
        <begin position="42"/>
        <end position="61"/>
    </location>
</feature>
<dbReference type="GO" id="GO:0000976">
    <property type="term" value="F:transcription cis-regulatory region binding"/>
    <property type="evidence" value="ECO:0007669"/>
    <property type="project" value="TreeGrafter"/>
</dbReference>
<evidence type="ECO:0000313" key="5">
    <source>
        <dbReference type="EMBL" id="GED96409.1"/>
    </source>
</evidence>
<accession>A0A7M3SUT5</accession>
<dbReference type="Proteomes" id="UP000444980">
    <property type="component" value="Unassembled WGS sequence"/>
</dbReference>
<dbReference type="InterPro" id="IPR001647">
    <property type="entry name" value="HTH_TetR"/>
</dbReference>